<gene>
    <name evidence="1" type="ORF">RCL2_002688200</name>
</gene>
<protein>
    <submittedName>
        <fullName evidence="1">Uncharacterized protein</fullName>
    </submittedName>
</protein>
<organism evidence="1 2">
    <name type="scientific">Rhizophagus clarus</name>
    <dbReference type="NCBI Taxonomy" id="94130"/>
    <lineage>
        <taxon>Eukaryota</taxon>
        <taxon>Fungi</taxon>
        <taxon>Fungi incertae sedis</taxon>
        <taxon>Mucoromycota</taxon>
        <taxon>Glomeromycotina</taxon>
        <taxon>Glomeromycetes</taxon>
        <taxon>Glomerales</taxon>
        <taxon>Glomeraceae</taxon>
        <taxon>Rhizophagus</taxon>
    </lineage>
</organism>
<dbReference type="Proteomes" id="UP000615446">
    <property type="component" value="Unassembled WGS sequence"/>
</dbReference>
<evidence type="ECO:0000313" key="1">
    <source>
        <dbReference type="EMBL" id="GET00428.1"/>
    </source>
</evidence>
<comment type="caution">
    <text evidence="1">The sequence shown here is derived from an EMBL/GenBank/DDBJ whole genome shotgun (WGS) entry which is preliminary data.</text>
</comment>
<reference evidence="1" key="1">
    <citation type="submission" date="2019-10" db="EMBL/GenBank/DDBJ databases">
        <title>Conservation and host-specific expression of non-tandemly repeated heterogenous ribosome RNA gene in arbuscular mycorrhizal fungi.</title>
        <authorList>
            <person name="Maeda T."/>
            <person name="Kobayashi Y."/>
            <person name="Nakagawa T."/>
            <person name="Ezawa T."/>
            <person name="Yamaguchi K."/>
            <person name="Bino T."/>
            <person name="Nishimoto Y."/>
            <person name="Shigenobu S."/>
            <person name="Kawaguchi M."/>
        </authorList>
    </citation>
    <scope>NUCLEOTIDE SEQUENCE</scope>
    <source>
        <strain evidence="1">HR1</strain>
    </source>
</reference>
<sequence length="72" mass="8169">MIQERVHSGIRIIASQPSHPVFQTYTLVLKDMSEMNTSAEMNEEYSSGEKSGSGFFSFCNLFFLNANSWRLA</sequence>
<evidence type="ECO:0000313" key="2">
    <source>
        <dbReference type="Proteomes" id="UP000615446"/>
    </source>
</evidence>
<dbReference type="AlphaFoldDB" id="A0A8H3M7Y2"/>
<accession>A0A8H3M7Y2</accession>
<dbReference type="EMBL" id="BLAL01000285">
    <property type="protein sequence ID" value="GET00428.1"/>
    <property type="molecule type" value="Genomic_DNA"/>
</dbReference>
<name>A0A8H3M7Y2_9GLOM</name>
<proteinExistence type="predicted"/>